<name>A0A2D2ASM8_9CAUL</name>
<dbReference type="KEGG" id="cmb:CSW64_00415"/>
<keyword evidence="3" id="KW-1185">Reference proteome</keyword>
<sequence>MGKRLGEPDDAMVKVYGIAVISALALAGVATTAHAQNIASKPRVQPAPDFEVRGDTFRDSQFNQDGRRSITWDAKKGRWGLSLDIKPRNEIDPTTSRDLQGRDVEAGAFFKVTPQLRVGGSVGVGPNNPAPLRKNDGREEAPRVRLETAFKF</sequence>
<feature type="compositionally biased region" description="Basic and acidic residues" evidence="1">
    <location>
        <begin position="133"/>
        <end position="142"/>
    </location>
</feature>
<gene>
    <name evidence="2" type="ORF">CSW64_00415</name>
</gene>
<protein>
    <submittedName>
        <fullName evidence="2">Uncharacterized protein</fullName>
    </submittedName>
</protein>
<dbReference type="InterPro" id="IPR048887">
    <property type="entry name" value="NtrZ-like"/>
</dbReference>
<proteinExistence type="predicted"/>
<accession>A0A2D2ASM8</accession>
<reference evidence="2 3" key="1">
    <citation type="submission" date="2017-10" db="EMBL/GenBank/DDBJ databases">
        <title>Genome sequence of Caulobacter mirabilis FWC38.</title>
        <authorList>
            <person name="Fiebig A."/>
            <person name="Crosson S."/>
        </authorList>
    </citation>
    <scope>NUCLEOTIDE SEQUENCE [LARGE SCALE GENOMIC DNA]</scope>
    <source>
        <strain evidence="2 3">FWC 38</strain>
    </source>
</reference>
<dbReference type="RefSeq" id="WP_099620234.1">
    <property type="nucleotide sequence ID" value="NZ_CP024201.1"/>
</dbReference>
<dbReference type="Pfam" id="PF20841">
    <property type="entry name" value="NtrZ"/>
    <property type="match status" value="1"/>
</dbReference>
<dbReference type="Proteomes" id="UP000228945">
    <property type="component" value="Chromosome"/>
</dbReference>
<evidence type="ECO:0000256" key="1">
    <source>
        <dbReference type="SAM" id="MobiDB-lite"/>
    </source>
</evidence>
<evidence type="ECO:0000313" key="2">
    <source>
        <dbReference type="EMBL" id="ATQ40977.1"/>
    </source>
</evidence>
<dbReference type="EMBL" id="CP024201">
    <property type="protein sequence ID" value="ATQ40977.1"/>
    <property type="molecule type" value="Genomic_DNA"/>
</dbReference>
<evidence type="ECO:0000313" key="3">
    <source>
        <dbReference type="Proteomes" id="UP000228945"/>
    </source>
</evidence>
<dbReference type="AlphaFoldDB" id="A0A2D2ASM8"/>
<dbReference type="OrthoDB" id="7628828at2"/>
<organism evidence="2 3">
    <name type="scientific">Caulobacter mirabilis</name>
    <dbReference type="NCBI Taxonomy" id="69666"/>
    <lineage>
        <taxon>Bacteria</taxon>
        <taxon>Pseudomonadati</taxon>
        <taxon>Pseudomonadota</taxon>
        <taxon>Alphaproteobacteria</taxon>
        <taxon>Caulobacterales</taxon>
        <taxon>Caulobacteraceae</taxon>
        <taxon>Caulobacter</taxon>
    </lineage>
</organism>
<feature type="region of interest" description="Disordered" evidence="1">
    <location>
        <begin position="120"/>
        <end position="142"/>
    </location>
</feature>